<organism evidence="8 9">
    <name type="scientific">Saccharomonospora marina XMU15</name>
    <dbReference type="NCBI Taxonomy" id="882083"/>
    <lineage>
        <taxon>Bacteria</taxon>
        <taxon>Bacillati</taxon>
        <taxon>Actinomycetota</taxon>
        <taxon>Actinomycetes</taxon>
        <taxon>Pseudonocardiales</taxon>
        <taxon>Pseudonocardiaceae</taxon>
        <taxon>Saccharomonospora</taxon>
    </lineage>
</organism>
<dbReference type="OrthoDB" id="9766717at2"/>
<evidence type="ECO:0000256" key="1">
    <source>
        <dbReference type="ARBA" id="ARBA00011066"/>
    </source>
</evidence>
<dbReference type="SUPFAM" id="SSF53633">
    <property type="entry name" value="Carbamate kinase-like"/>
    <property type="match status" value="1"/>
</dbReference>
<dbReference type="PRINTS" id="PR01469">
    <property type="entry name" value="CARBMTKINASE"/>
</dbReference>
<keyword evidence="3" id="KW-0547">Nucleotide-binding</keyword>
<evidence type="ECO:0000256" key="2">
    <source>
        <dbReference type="ARBA" id="ARBA00022679"/>
    </source>
</evidence>
<dbReference type="EMBL" id="CM001439">
    <property type="protein sequence ID" value="EHR51870.1"/>
    <property type="molecule type" value="Genomic_DNA"/>
</dbReference>
<dbReference type="Pfam" id="PF00696">
    <property type="entry name" value="AA_kinase"/>
    <property type="match status" value="1"/>
</dbReference>
<comment type="similarity">
    <text evidence="1 6">Belongs to the carbamate kinase family.</text>
</comment>
<evidence type="ECO:0000256" key="6">
    <source>
        <dbReference type="PIRNR" id="PIRNR000723"/>
    </source>
</evidence>
<dbReference type="PANTHER" id="PTHR30409:SF1">
    <property type="entry name" value="CARBAMATE KINASE-RELATED"/>
    <property type="match status" value="1"/>
</dbReference>
<protein>
    <recommendedName>
        <fullName evidence="6">Carbamate kinase</fullName>
    </recommendedName>
</protein>
<evidence type="ECO:0000256" key="5">
    <source>
        <dbReference type="ARBA" id="ARBA00022840"/>
    </source>
</evidence>
<gene>
    <name evidence="8" type="ORF">SacmaDRAFT_3657</name>
</gene>
<evidence type="ECO:0000259" key="7">
    <source>
        <dbReference type="Pfam" id="PF00696"/>
    </source>
</evidence>
<dbReference type="Proteomes" id="UP000004926">
    <property type="component" value="Chromosome"/>
</dbReference>
<dbReference type="GO" id="GO:0008804">
    <property type="term" value="F:carbamate kinase activity"/>
    <property type="evidence" value="ECO:0007669"/>
    <property type="project" value="InterPro"/>
</dbReference>
<keyword evidence="2 6" id="KW-0808">Transferase</keyword>
<dbReference type="Gene3D" id="3.40.1160.10">
    <property type="entry name" value="Acetylglutamate kinase-like"/>
    <property type="match status" value="1"/>
</dbReference>
<evidence type="ECO:0000256" key="4">
    <source>
        <dbReference type="ARBA" id="ARBA00022777"/>
    </source>
</evidence>
<evidence type="ECO:0000313" key="9">
    <source>
        <dbReference type="Proteomes" id="UP000004926"/>
    </source>
</evidence>
<dbReference type="NCBIfam" id="NF009008">
    <property type="entry name" value="PRK12354.1"/>
    <property type="match status" value="1"/>
</dbReference>
<dbReference type="GO" id="GO:0019546">
    <property type="term" value="P:L-arginine deiminase pathway"/>
    <property type="evidence" value="ECO:0007669"/>
    <property type="project" value="TreeGrafter"/>
</dbReference>
<dbReference type="InterPro" id="IPR001048">
    <property type="entry name" value="Asp/Glu/Uridylate_kinase"/>
</dbReference>
<keyword evidence="4 6" id="KW-0418">Kinase</keyword>
<dbReference type="RefSeq" id="WP_009155252.1">
    <property type="nucleotide sequence ID" value="NZ_CM001439.1"/>
</dbReference>
<feature type="domain" description="Aspartate/glutamate/uridylate kinase" evidence="7">
    <location>
        <begin position="1"/>
        <end position="279"/>
    </location>
</feature>
<dbReference type="AlphaFoldDB" id="H5WZT3"/>
<evidence type="ECO:0000313" key="8">
    <source>
        <dbReference type="EMBL" id="EHR51870.1"/>
    </source>
</evidence>
<name>H5WZT3_9PSEU</name>
<keyword evidence="5" id="KW-0067">ATP-binding</keyword>
<dbReference type="CDD" id="cd04235">
    <property type="entry name" value="AAK_CK"/>
    <property type="match status" value="1"/>
</dbReference>
<dbReference type="InterPro" id="IPR003964">
    <property type="entry name" value="Carb_kinase"/>
</dbReference>
<sequence length="301" mass="31266">MRVVAAVGGNALLRRGQRADEAVQRRNLHGAVAALAEALGGEELVVVHGNGPQVGLLAQESAADPALRRPYPLDSLVAQTQGMIGYWLAAELDAALPGREVAALVTRVVVRRSDPAFALPTKFIGPGYSLADSRALEQQRGWTFLRDGRRWRRVVASPDPVRIVEQPIVERLLESGAVVVAAGGGGIPVLDDPGCQPGAVEAVIDKDLSAALLARELKADALLLLTDVAAVQRRFGTGQAEPVAEATVAELVALGLPEGSMAPKVEAARRFLASGGTVAAIGAVEQAGEVLAGAAGTRVRM</sequence>
<dbReference type="PROSITE" id="PS01128">
    <property type="entry name" value="SHIKIMATE_KINASE"/>
    <property type="match status" value="1"/>
</dbReference>
<dbReference type="HOGENOM" id="CLU_076278_0_1_11"/>
<reference evidence="8 9" key="1">
    <citation type="journal article" date="2012" name="Stand. Genomic Sci.">
        <title>Genome sequence of the ocean sediment bacterium Saccharomonospora marina type strain (XMU15(T)).</title>
        <authorList>
            <person name="Klenk H.P."/>
            <person name="Lu M."/>
            <person name="Lucas S."/>
            <person name="Lapidus A."/>
            <person name="Copeland A."/>
            <person name="Pitluck S."/>
            <person name="Goodwin L.A."/>
            <person name="Han C."/>
            <person name="Tapia R."/>
            <person name="Brambilla E.M."/>
            <person name="Potter G."/>
            <person name="Land M."/>
            <person name="Ivanova N."/>
            <person name="Rohde M."/>
            <person name="Goker M."/>
            <person name="Detter J.C."/>
            <person name="Li W.J."/>
            <person name="Kyrpides N.C."/>
            <person name="Woyke T."/>
        </authorList>
    </citation>
    <scope>NUCLEOTIDE SEQUENCE [LARGE SCALE GENOMIC DNA]</scope>
    <source>
        <strain evidence="8 9">XMU15</strain>
    </source>
</reference>
<dbReference type="InterPro" id="IPR023000">
    <property type="entry name" value="Shikimate_kinase_CS"/>
</dbReference>
<dbReference type="PIRSF" id="PIRSF000723">
    <property type="entry name" value="Carbamate_kin"/>
    <property type="match status" value="1"/>
</dbReference>
<dbReference type="STRING" id="882083.SacmaDRAFT_3657"/>
<dbReference type="InterPro" id="IPR036393">
    <property type="entry name" value="AceGlu_kinase-like_sf"/>
</dbReference>
<dbReference type="eggNOG" id="COG0549">
    <property type="taxonomic scope" value="Bacteria"/>
</dbReference>
<dbReference type="PANTHER" id="PTHR30409">
    <property type="entry name" value="CARBAMATE KINASE"/>
    <property type="match status" value="1"/>
</dbReference>
<dbReference type="GO" id="GO:0005524">
    <property type="term" value="F:ATP binding"/>
    <property type="evidence" value="ECO:0007669"/>
    <property type="project" value="UniProtKB-KW"/>
</dbReference>
<proteinExistence type="inferred from homology"/>
<dbReference type="GO" id="GO:0005829">
    <property type="term" value="C:cytosol"/>
    <property type="evidence" value="ECO:0007669"/>
    <property type="project" value="TreeGrafter"/>
</dbReference>
<accession>H5WZT3</accession>
<keyword evidence="9" id="KW-1185">Reference proteome</keyword>
<evidence type="ECO:0000256" key="3">
    <source>
        <dbReference type="ARBA" id="ARBA00022741"/>
    </source>
</evidence>